<comment type="caution">
    <text evidence="5">The sequence shown here is derived from an EMBL/GenBank/DDBJ whole genome shotgun (WGS) entry which is preliminary data.</text>
</comment>
<proteinExistence type="inferred from homology"/>
<dbReference type="SUPFAM" id="SSF47699">
    <property type="entry name" value="Bifunctional inhibitor/lipid-transfer protein/seed storage 2S albumin"/>
    <property type="match status" value="1"/>
</dbReference>
<gene>
    <name evidence="5" type="ORF">MKW98_012101</name>
</gene>
<name>A0AAD4THX1_9MAGN</name>
<evidence type="ECO:0000256" key="1">
    <source>
        <dbReference type="ARBA" id="ARBA00004613"/>
    </source>
</evidence>
<dbReference type="PANTHER" id="PTHR35501">
    <property type="entry name" value="PROTEIN YY1"/>
    <property type="match status" value="1"/>
</dbReference>
<evidence type="ECO:0000256" key="2">
    <source>
        <dbReference type="ARBA" id="ARBA00022525"/>
    </source>
</evidence>
<reference evidence="5" key="1">
    <citation type="submission" date="2022-04" db="EMBL/GenBank/DDBJ databases">
        <title>A functionally conserved STORR gene fusion in Papaver species that diverged 16.8 million years ago.</title>
        <authorList>
            <person name="Catania T."/>
        </authorList>
    </citation>
    <scope>NUCLEOTIDE SEQUENCE</scope>
    <source>
        <strain evidence="5">S-188037</strain>
    </source>
</reference>
<dbReference type="Proteomes" id="UP001202328">
    <property type="component" value="Unassembled WGS sequence"/>
</dbReference>
<dbReference type="EMBL" id="JAJJMB010001367">
    <property type="protein sequence ID" value="KAI3957226.1"/>
    <property type="molecule type" value="Genomic_DNA"/>
</dbReference>
<evidence type="ECO:0000313" key="6">
    <source>
        <dbReference type="Proteomes" id="UP001202328"/>
    </source>
</evidence>
<keyword evidence="2" id="KW-0964">Secreted</keyword>
<organism evidence="5 6">
    <name type="scientific">Papaver atlanticum</name>
    <dbReference type="NCBI Taxonomy" id="357466"/>
    <lineage>
        <taxon>Eukaryota</taxon>
        <taxon>Viridiplantae</taxon>
        <taxon>Streptophyta</taxon>
        <taxon>Embryophyta</taxon>
        <taxon>Tracheophyta</taxon>
        <taxon>Spermatophyta</taxon>
        <taxon>Magnoliopsida</taxon>
        <taxon>Ranunculales</taxon>
        <taxon>Papaveraceae</taxon>
        <taxon>Papaveroideae</taxon>
        <taxon>Papaver</taxon>
    </lineage>
</organism>
<keyword evidence="6" id="KW-1185">Reference proteome</keyword>
<comment type="subcellular location">
    <subcellularLocation>
        <location evidence="1">Secreted</location>
    </subcellularLocation>
</comment>
<dbReference type="Pfam" id="PF14368">
    <property type="entry name" value="LTP_2"/>
    <property type="match status" value="1"/>
</dbReference>
<sequence>MAGIKKSSVSSLYYTPAALFLMFMTLGAEIKSVQSQQSCLQDISNLSVCAQFVLPGQGVATPSAECCSALQRVDSTCICNTLRIAARIPSACSLPALTCGD</sequence>
<evidence type="ECO:0000259" key="4">
    <source>
        <dbReference type="SMART" id="SM00499"/>
    </source>
</evidence>
<dbReference type="AlphaFoldDB" id="A0AAD4THX1"/>
<dbReference type="Gene3D" id="1.10.110.10">
    <property type="entry name" value="Plant lipid-transfer and hydrophobic proteins"/>
    <property type="match status" value="1"/>
</dbReference>
<comment type="similarity">
    <text evidence="3">Belongs to the A9/FIL1 family.</text>
</comment>
<dbReference type="InterPro" id="IPR036312">
    <property type="entry name" value="Bifun_inhib/LTP/seed_sf"/>
</dbReference>
<evidence type="ECO:0000256" key="3">
    <source>
        <dbReference type="ARBA" id="ARBA00038300"/>
    </source>
</evidence>
<dbReference type="SMART" id="SM00499">
    <property type="entry name" value="AAI"/>
    <property type="match status" value="1"/>
</dbReference>
<protein>
    <recommendedName>
        <fullName evidence="4">Bifunctional inhibitor/plant lipid transfer protein/seed storage helical domain-containing protein</fullName>
    </recommendedName>
</protein>
<dbReference type="InterPro" id="IPR016140">
    <property type="entry name" value="Bifunc_inhib/LTP/seed_store"/>
</dbReference>
<evidence type="ECO:0000313" key="5">
    <source>
        <dbReference type="EMBL" id="KAI3957226.1"/>
    </source>
</evidence>
<dbReference type="PANTHER" id="PTHR35501:SF3">
    <property type="entry name" value="PROTEIN YY1"/>
    <property type="match status" value="1"/>
</dbReference>
<accession>A0AAD4THX1</accession>
<feature type="domain" description="Bifunctional inhibitor/plant lipid transfer protein/seed storage helical" evidence="4">
    <location>
        <begin position="39"/>
        <end position="99"/>
    </location>
</feature>
<dbReference type="GO" id="GO:0005576">
    <property type="term" value="C:extracellular region"/>
    <property type="evidence" value="ECO:0007669"/>
    <property type="project" value="UniProtKB-SubCell"/>
</dbReference>